<dbReference type="SUPFAM" id="SSF54427">
    <property type="entry name" value="NTF2-like"/>
    <property type="match status" value="1"/>
</dbReference>
<dbReference type="InterPro" id="IPR032710">
    <property type="entry name" value="NTF2-like_dom_sf"/>
</dbReference>
<accession>A0A4R3ZSY9</accession>
<dbReference type="Gene3D" id="3.10.450.50">
    <property type="match status" value="1"/>
</dbReference>
<dbReference type="Proteomes" id="UP000295805">
    <property type="component" value="Unassembled WGS sequence"/>
</dbReference>
<evidence type="ECO:0000313" key="3">
    <source>
        <dbReference type="Proteomes" id="UP000295805"/>
    </source>
</evidence>
<gene>
    <name evidence="2" type="ORF">EDD19_11356</name>
</gene>
<evidence type="ECO:0000313" key="2">
    <source>
        <dbReference type="EMBL" id="TCW23366.1"/>
    </source>
</evidence>
<comment type="caution">
    <text evidence="2">The sequence shown here is derived from an EMBL/GenBank/DDBJ whole genome shotgun (WGS) entry which is preliminary data.</text>
</comment>
<dbReference type="AlphaFoldDB" id="A0A4R3ZSY9"/>
<organism evidence="2 3">
    <name type="scientific">Dietzia cinnamea</name>
    <dbReference type="NCBI Taxonomy" id="321318"/>
    <lineage>
        <taxon>Bacteria</taxon>
        <taxon>Bacillati</taxon>
        <taxon>Actinomycetota</taxon>
        <taxon>Actinomycetes</taxon>
        <taxon>Mycobacteriales</taxon>
        <taxon>Dietziaceae</taxon>
        <taxon>Dietzia</taxon>
    </lineage>
</organism>
<name>A0A4R3ZSY9_9ACTN</name>
<reference evidence="2 3" key="1">
    <citation type="submission" date="2019-03" db="EMBL/GenBank/DDBJ databases">
        <title>Root nodule microbial communities of legume samples collected from USA, Mexico and Botswana.</title>
        <authorList>
            <person name="Hirsch A."/>
        </authorList>
    </citation>
    <scope>NUCLEOTIDE SEQUENCE [LARGE SCALE GENOMIC DNA]</scope>
    <source>
        <strain evidence="2 3">55</strain>
    </source>
</reference>
<protein>
    <submittedName>
        <fullName evidence="2">SnoaL-like protein</fullName>
    </submittedName>
</protein>
<dbReference type="EMBL" id="SMCX01000013">
    <property type="protein sequence ID" value="TCW23366.1"/>
    <property type="molecule type" value="Genomic_DNA"/>
</dbReference>
<evidence type="ECO:0000256" key="1">
    <source>
        <dbReference type="SAM" id="MobiDB-lite"/>
    </source>
</evidence>
<proteinExistence type="predicted"/>
<sequence length="88" mass="9577">MTGQITLSSGEQALAIEEIKRVFAARLRALDEKRWDIYPTLHTDDVVSETWGGLPEDKQPKTQGTANRVVGPEAVTAAIRGCSVARPT</sequence>
<feature type="region of interest" description="Disordered" evidence="1">
    <location>
        <begin position="51"/>
        <end position="70"/>
    </location>
</feature>